<evidence type="ECO:0000313" key="2">
    <source>
        <dbReference type="Proteomes" id="UP000315700"/>
    </source>
</evidence>
<dbReference type="InterPro" id="IPR006311">
    <property type="entry name" value="TAT_signal"/>
</dbReference>
<dbReference type="InterPro" id="IPR010869">
    <property type="entry name" value="DUF1501"/>
</dbReference>
<dbReference type="InterPro" id="IPR017850">
    <property type="entry name" value="Alkaline_phosphatase_core_sf"/>
</dbReference>
<dbReference type="RefSeq" id="WP_145030574.1">
    <property type="nucleotide sequence ID" value="NZ_CP036271.1"/>
</dbReference>
<dbReference type="PROSITE" id="PS51318">
    <property type="entry name" value="TAT"/>
    <property type="match status" value="1"/>
</dbReference>
<proteinExistence type="predicted"/>
<keyword evidence="2" id="KW-1185">Reference proteome</keyword>
<dbReference type="AlphaFoldDB" id="A0A517SF79"/>
<reference evidence="1 2" key="1">
    <citation type="submission" date="2019-02" db="EMBL/GenBank/DDBJ databases">
        <title>Deep-cultivation of Planctomycetes and their phenomic and genomic characterization uncovers novel biology.</title>
        <authorList>
            <person name="Wiegand S."/>
            <person name="Jogler M."/>
            <person name="Boedeker C."/>
            <person name="Pinto D."/>
            <person name="Vollmers J."/>
            <person name="Rivas-Marin E."/>
            <person name="Kohn T."/>
            <person name="Peeters S.H."/>
            <person name="Heuer A."/>
            <person name="Rast P."/>
            <person name="Oberbeckmann S."/>
            <person name="Bunk B."/>
            <person name="Jeske O."/>
            <person name="Meyerdierks A."/>
            <person name="Storesund J.E."/>
            <person name="Kallscheuer N."/>
            <person name="Luecker S."/>
            <person name="Lage O.M."/>
            <person name="Pohl T."/>
            <person name="Merkel B.J."/>
            <person name="Hornburger P."/>
            <person name="Mueller R.-W."/>
            <person name="Bruemmer F."/>
            <person name="Labrenz M."/>
            <person name="Spormann A.M."/>
            <person name="Op den Camp H."/>
            <person name="Overmann J."/>
            <person name="Amann R."/>
            <person name="Jetten M.S.M."/>
            <person name="Mascher T."/>
            <person name="Medema M.H."/>
            <person name="Devos D.P."/>
            <person name="Kaster A.-K."/>
            <person name="Ovreas L."/>
            <person name="Rohde M."/>
            <person name="Galperin M.Y."/>
            <person name="Jogler C."/>
        </authorList>
    </citation>
    <scope>NUCLEOTIDE SEQUENCE [LARGE SCALE GENOMIC DNA]</scope>
    <source>
        <strain evidence="1 2">Pan44</strain>
    </source>
</reference>
<protein>
    <recommendedName>
        <fullName evidence="3">Sulfatase</fullName>
    </recommendedName>
</protein>
<dbReference type="Pfam" id="PF07394">
    <property type="entry name" value="DUF1501"/>
    <property type="match status" value="1"/>
</dbReference>
<evidence type="ECO:0008006" key="3">
    <source>
        <dbReference type="Google" id="ProtNLM"/>
    </source>
</evidence>
<dbReference type="KEGG" id="ccos:Pan44_27760"/>
<dbReference type="Proteomes" id="UP000315700">
    <property type="component" value="Chromosome"/>
</dbReference>
<organism evidence="1 2">
    <name type="scientific">Caulifigura coniformis</name>
    <dbReference type="NCBI Taxonomy" id="2527983"/>
    <lineage>
        <taxon>Bacteria</taxon>
        <taxon>Pseudomonadati</taxon>
        <taxon>Planctomycetota</taxon>
        <taxon>Planctomycetia</taxon>
        <taxon>Planctomycetales</taxon>
        <taxon>Planctomycetaceae</taxon>
        <taxon>Caulifigura</taxon>
    </lineage>
</organism>
<dbReference type="SUPFAM" id="SSF53649">
    <property type="entry name" value="Alkaline phosphatase-like"/>
    <property type="match status" value="1"/>
</dbReference>
<dbReference type="PANTHER" id="PTHR43737:SF1">
    <property type="entry name" value="DUF1501 DOMAIN-CONTAINING PROTEIN"/>
    <property type="match status" value="1"/>
</dbReference>
<dbReference type="InParanoid" id="A0A517SF79"/>
<sequence>MLTIFDRSPRICDGLSRRTVLKAGGLSAFGLPLVASAASSERARAKSCIVLFLTGGPPQHSTWDPKPDAPREIRGEFGPIATSVPGIQFSELLAKTAVHADKLAILRAVVTGDNAHSSSGYYMLTGTPHIPKQVENANPGAPNDHPTMGAVLQSLSRERRLLPPAVRLPQRIFNTDGSVWPGQDSGWLGHTADPWLFHCEPGAPDFDVPQFRLGADVTLDRLSRRERLLEQVDRQLREIEREGTRASFSADQSQVFELLGSPRSRAACDLSLEPDTIRDRYGRGQFGQSVLLSRRLIEAGVKFVHVNWFRGADEPSSNPVWDSHNDETNRLKTVLGPPLDQALSALLGDLEERGLLETTLVAVLSEFGRSPRINHVGGRDHWGSVFSVALAGGGIRGGQVLGASDAVGGLPREGLVTPEDITATLFHQLGHEPETEIHDLAGRPLPISRGQVIKRLL</sequence>
<dbReference type="EMBL" id="CP036271">
    <property type="protein sequence ID" value="QDT54740.1"/>
    <property type="molecule type" value="Genomic_DNA"/>
</dbReference>
<dbReference type="PANTHER" id="PTHR43737">
    <property type="entry name" value="BLL7424 PROTEIN"/>
    <property type="match status" value="1"/>
</dbReference>
<gene>
    <name evidence="1" type="ORF">Pan44_27760</name>
</gene>
<name>A0A517SF79_9PLAN</name>
<accession>A0A517SF79</accession>
<evidence type="ECO:0000313" key="1">
    <source>
        <dbReference type="EMBL" id="QDT54740.1"/>
    </source>
</evidence>
<dbReference type="OrthoDB" id="127333at2"/>